<keyword evidence="1" id="KW-0812">Transmembrane</keyword>
<accession>A0A0U1QPU8</accession>
<evidence type="ECO:0000313" key="2">
    <source>
        <dbReference type="EMBL" id="KLI02646.1"/>
    </source>
</evidence>
<gene>
    <name evidence="2" type="ORF">SINU_06950</name>
</gene>
<keyword evidence="3" id="KW-1185">Reference proteome</keyword>
<protein>
    <recommendedName>
        <fullName evidence="4">Yip1 domain-containing protein</fullName>
    </recommendedName>
</protein>
<feature type="transmembrane region" description="Helical" evidence="1">
    <location>
        <begin position="61"/>
        <end position="86"/>
    </location>
</feature>
<evidence type="ECO:0000313" key="3">
    <source>
        <dbReference type="Proteomes" id="UP000035553"/>
    </source>
</evidence>
<dbReference type="Proteomes" id="UP000035553">
    <property type="component" value="Unassembled WGS sequence"/>
</dbReference>
<comment type="caution">
    <text evidence="2">The sequence shown here is derived from an EMBL/GenBank/DDBJ whole genome shotgun (WGS) entry which is preliminary data.</text>
</comment>
<feature type="transmembrane region" description="Helical" evidence="1">
    <location>
        <begin position="24"/>
        <end position="49"/>
    </location>
</feature>
<feature type="transmembrane region" description="Helical" evidence="1">
    <location>
        <begin position="139"/>
        <end position="159"/>
    </location>
</feature>
<evidence type="ECO:0000256" key="1">
    <source>
        <dbReference type="SAM" id="Phobius"/>
    </source>
</evidence>
<dbReference type="RefSeq" id="WP_010025381.1">
    <property type="nucleotide sequence ID" value="NZ_AFVQ02000083.1"/>
</dbReference>
<keyword evidence="1" id="KW-1133">Transmembrane helix</keyword>
<evidence type="ECO:0008006" key="4">
    <source>
        <dbReference type="Google" id="ProtNLM"/>
    </source>
</evidence>
<reference evidence="2 3" key="1">
    <citation type="journal article" date="2011" name="J. Bacteriol.">
        <title>Draft genome sequence of Sporolactobacillus inulinus strain CASD, an efficient D-lactic acid-producing bacterium with high-concentration lactate tolerance capability.</title>
        <authorList>
            <person name="Yu B."/>
            <person name="Su F."/>
            <person name="Wang L."/>
            <person name="Xu K."/>
            <person name="Zhao B."/>
            <person name="Xu P."/>
        </authorList>
    </citation>
    <scope>NUCLEOTIDE SEQUENCE [LARGE SCALE GENOMIC DNA]</scope>
    <source>
        <strain evidence="2 3">CASD</strain>
    </source>
</reference>
<proteinExistence type="predicted"/>
<dbReference type="OrthoDB" id="2085510at2"/>
<keyword evidence="1" id="KW-0472">Membrane</keyword>
<name>A0A0U1QPU8_9BACL</name>
<sequence length="160" mass="17908">MICVPVFLNSTASPIFMYYLLPPMIGIAAVINLVLDALIFSLALLFFNVKVTLSHFFRTLIGLWFVNMIANSAASLFLALIGTISAKYRLYLIDYYTIYSSPFSTISFLLAVLLAGLIIYWLGSFYLKGHFSQKQAARVALVFAFLAAPYPFLIPATFLY</sequence>
<dbReference type="AlphaFoldDB" id="A0A0U1QPU8"/>
<dbReference type="EMBL" id="AFVQ02000083">
    <property type="protein sequence ID" value="KLI02646.1"/>
    <property type="molecule type" value="Genomic_DNA"/>
</dbReference>
<feature type="transmembrane region" description="Helical" evidence="1">
    <location>
        <begin position="106"/>
        <end position="127"/>
    </location>
</feature>
<organism evidence="2 3">
    <name type="scientific">Sporolactobacillus inulinus CASD</name>
    <dbReference type="NCBI Taxonomy" id="1069536"/>
    <lineage>
        <taxon>Bacteria</taxon>
        <taxon>Bacillati</taxon>
        <taxon>Bacillota</taxon>
        <taxon>Bacilli</taxon>
        <taxon>Bacillales</taxon>
        <taxon>Sporolactobacillaceae</taxon>
        <taxon>Sporolactobacillus</taxon>
    </lineage>
</organism>